<dbReference type="Pfam" id="PF09388">
    <property type="entry name" value="SpoOE-like"/>
    <property type="match status" value="1"/>
</dbReference>
<dbReference type="InterPro" id="IPR053028">
    <property type="entry name" value="Spo0E-like_phosphatase"/>
</dbReference>
<evidence type="ECO:0000313" key="1">
    <source>
        <dbReference type="EMBL" id="NIK14377.1"/>
    </source>
</evidence>
<sequence>MIQNEILTLIEQKRMELVEIVAKNGLNSAAAIQISKELDSLLNAYNRQKRKQKSASQS</sequence>
<name>A0A846MD22_9BACL</name>
<accession>A0A846MD22</accession>
<dbReference type="EMBL" id="JAASRS010000001">
    <property type="protein sequence ID" value="NIK14377.1"/>
    <property type="molecule type" value="Genomic_DNA"/>
</dbReference>
<proteinExistence type="predicted"/>
<dbReference type="Proteomes" id="UP000532769">
    <property type="component" value="Unassembled WGS sequence"/>
</dbReference>
<dbReference type="InterPro" id="IPR018540">
    <property type="entry name" value="Spo0E-like"/>
</dbReference>
<dbReference type="GO" id="GO:0043937">
    <property type="term" value="P:regulation of sporulation"/>
    <property type="evidence" value="ECO:0007669"/>
    <property type="project" value="InterPro"/>
</dbReference>
<dbReference type="PANTHER" id="PTHR41263:SF1">
    <property type="entry name" value="ASPARTYL-PHOSPHATE PHOSPHATASE YISI"/>
    <property type="match status" value="1"/>
</dbReference>
<dbReference type="Gene3D" id="4.10.280.10">
    <property type="entry name" value="Helix-loop-helix DNA-binding domain"/>
    <property type="match status" value="1"/>
</dbReference>
<dbReference type="InterPro" id="IPR037208">
    <property type="entry name" value="Spo0E-like_sf"/>
</dbReference>
<evidence type="ECO:0000313" key="2">
    <source>
        <dbReference type="Proteomes" id="UP000532769"/>
    </source>
</evidence>
<comment type="caution">
    <text evidence="1">The sequence shown here is derived from an EMBL/GenBank/DDBJ whole genome shotgun (WGS) entry which is preliminary data.</text>
</comment>
<reference evidence="1 2" key="1">
    <citation type="submission" date="2020-03" db="EMBL/GenBank/DDBJ databases">
        <title>Genomic Encyclopedia of Archaeal and Bacterial Type Strains, Phase II (KMG-II): from individual species to whole genera.</title>
        <authorList>
            <person name="Goeker M."/>
        </authorList>
    </citation>
    <scope>NUCLEOTIDE SEQUENCE [LARGE SCALE GENOMIC DNA]</scope>
    <source>
        <strain evidence="1 2">DSM 4749</strain>
    </source>
</reference>
<keyword evidence="2" id="KW-1185">Reference proteome</keyword>
<evidence type="ECO:0008006" key="3">
    <source>
        <dbReference type="Google" id="ProtNLM"/>
    </source>
</evidence>
<dbReference type="RefSeq" id="WP_166908591.1">
    <property type="nucleotide sequence ID" value="NZ_JAASRS010000001.1"/>
</dbReference>
<dbReference type="SUPFAM" id="SSF140500">
    <property type="entry name" value="BAS1536-like"/>
    <property type="match status" value="1"/>
</dbReference>
<dbReference type="InterPro" id="IPR036638">
    <property type="entry name" value="HLH_DNA-bd_sf"/>
</dbReference>
<organism evidence="1 2">
    <name type="scientific">Saccharococcus thermophilus</name>
    <dbReference type="NCBI Taxonomy" id="29396"/>
    <lineage>
        <taxon>Bacteria</taxon>
        <taxon>Bacillati</taxon>
        <taxon>Bacillota</taxon>
        <taxon>Bacilli</taxon>
        <taxon>Bacillales</taxon>
        <taxon>Anoxybacillaceae</taxon>
        <taxon>Saccharococcus</taxon>
    </lineage>
</organism>
<dbReference type="GO" id="GO:0046983">
    <property type="term" value="F:protein dimerization activity"/>
    <property type="evidence" value="ECO:0007669"/>
    <property type="project" value="InterPro"/>
</dbReference>
<dbReference type="AlphaFoldDB" id="A0A846MD22"/>
<dbReference type="PANTHER" id="PTHR41263">
    <property type="entry name" value="ASPARTYL-PHOSPHATE PHOSPHATASE YISI"/>
    <property type="match status" value="1"/>
</dbReference>
<protein>
    <recommendedName>
        <fullName evidence="3">Aspartyl-phosphate phosphatase Spo0E family protein</fullName>
    </recommendedName>
</protein>
<gene>
    <name evidence="1" type="ORF">BDD39_000887</name>
</gene>